<dbReference type="AlphaFoldDB" id="A0AB33IH74"/>
<evidence type="ECO:0000313" key="2">
    <source>
        <dbReference type="Proteomes" id="UP000516424"/>
    </source>
</evidence>
<proteinExistence type="predicted"/>
<evidence type="ECO:0008006" key="3">
    <source>
        <dbReference type="Google" id="ProtNLM"/>
    </source>
</evidence>
<protein>
    <recommendedName>
        <fullName evidence="3">Transposase</fullName>
    </recommendedName>
</protein>
<sequence>MLAKLKDWRRVATRYDHCARTFMSAIHIAAYFIYYLKECVLSLGGLMAIRHDLALERIQILVWMAQVAEWVMQEAVPDIDGHIKLSADMRYVGQNYELSVDVPDAGKTVTEQSVNTMVRNSLWGTKCNMV</sequence>
<name>A0AB33IH74_ACEAC</name>
<accession>A0AB33IH74</accession>
<reference evidence="1 2" key="1">
    <citation type="journal article" date="2011" name="Microbiology">
        <title>Transcriptome response to different carbon sources in Acetobacter aceti.</title>
        <authorList>
            <person name="Sakurai K."/>
            <person name="Arai H."/>
            <person name="Ishii M."/>
            <person name="Igarashi Y."/>
        </authorList>
    </citation>
    <scope>NUCLEOTIDE SEQUENCE [LARGE SCALE GENOMIC DNA]</scope>
    <source>
        <strain evidence="1 2">NBRC 14818</strain>
    </source>
</reference>
<organism evidence="1 2">
    <name type="scientific">Acetobacter aceti NBRC 14818</name>
    <dbReference type="NCBI Taxonomy" id="887700"/>
    <lineage>
        <taxon>Bacteria</taxon>
        <taxon>Pseudomonadati</taxon>
        <taxon>Pseudomonadota</taxon>
        <taxon>Alphaproteobacteria</taxon>
        <taxon>Acetobacterales</taxon>
        <taxon>Acetobacteraceae</taxon>
        <taxon>Acetobacter</taxon>
        <taxon>Acetobacter subgen. Acetobacter</taxon>
    </lineage>
</organism>
<keyword evidence="2" id="KW-1185">Reference proteome</keyword>
<dbReference type="Proteomes" id="UP000516424">
    <property type="component" value="Chromosome"/>
</dbReference>
<gene>
    <name evidence="1" type="ORF">EMQ_2465</name>
</gene>
<evidence type="ECO:0000313" key="1">
    <source>
        <dbReference type="EMBL" id="BCK76859.1"/>
    </source>
</evidence>
<dbReference type="EMBL" id="AP023410">
    <property type="protein sequence ID" value="BCK76859.1"/>
    <property type="molecule type" value="Genomic_DNA"/>
</dbReference>